<evidence type="ECO:0000256" key="3">
    <source>
        <dbReference type="ARBA" id="ARBA00022475"/>
    </source>
</evidence>
<dbReference type="EMBL" id="AP024355">
    <property type="protein sequence ID" value="BCR05481.1"/>
    <property type="molecule type" value="Genomic_DNA"/>
</dbReference>
<keyword evidence="5" id="KW-0598">Phosphotransferase system</keyword>
<evidence type="ECO:0000256" key="8">
    <source>
        <dbReference type="ARBA" id="ARBA00023136"/>
    </source>
</evidence>
<evidence type="ECO:0000256" key="1">
    <source>
        <dbReference type="ARBA" id="ARBA00004651"/>
    </source>
</evidence>
<organism evidence="10 11">
    <name type="scientific">Desulfuromonas versatilis</name>
    <dbReference type="NCBI Taxonomy" id="2802975"/>
    <lineage>
        <taxon>Bacteria</taxon>
        <taxon>Pseudomonadati</taxon>
        <taxon>Thermodesulfobacteriota</taxon>
        <taxon>Desulfuromonadia</taxon>
        <taxon>Desulfuromonadales</taxon>
        <taxon>Desulfuromonadaceae</taxon>
        <taxon>Desulfuromonas</taxon>
    </lineage>
</organism>
<feature type="transmembrane region" description="Helical" evidence="9">
    <location>
        <begin position="154"/>
        <end position="177"/>
    </location>
</feature>
<dbReference type="RefSeq" id="WP_221248900.1">
    <property type="nucleotide sequence ID" value="NZ_AP024355.1"/>
</dbReference>
<evidence type="ECO:0000256" key="2">
    <source>
        <dbReference type="ARBA" id="ARBA00022448"/>
    </source>
</evidence>
<keyword evidence="8 9" id="KW-0472">Membrane</keyword>
<evidence type="ECO:0008006" key="12">
    <source>
        <dbReference type="Google" id="ProtNLM"/>
    </source>
</evidence>
<evidence type="ECO:0000313" key="11">
    <source>
        <dbReference type="Proteomes" id="UP001319827"/>
    </source>
</evidence>
<evidence type="ECO:0000256" key="7">
    <source>
        <dbReference type="ARBA" id="ARBA00022989"/>
    </source>
</evidence>
<evidence type="ECO:0000256" key="5">
    <source>
        <dbReference type="ARBA" id="ARBA00022683"/>
    </source>
</evidence>
<sequence length="230" mass="23892">MPGVDFLIAGLVSVFVGLDRTAVLQVMVSRPIVAAPLTGLLLGEPAVGLQVGALVELLWLGRLPVGAAIPPDDTQVAVGATALAIVFQGPLGLTGLAPSVLCTLVALPLGRIGQAFDRWARTRNGELLKRALDSLDAGQLEAAEKSHLLGLSHFALASLATYLVIIGAGSAVLLLFGSPLLQLVDPAKGWLWMVFPLVGTAVILGTINVSRSLTLFGASFTSAFLMLWLL</sequence>
<evidence type="ECO:0000256" key="9">
    <source>
        <dbReference type="SAM" id="Phobius"/>
    </source>
</evidence>
<comment type="subcellular location">
    <subcellularLocation>
        <location evidence="1">Cell membrane</location>
        <topology evidence="1">Multi-pass membrane protein</topology>
    </subcellularLocation>
</comment>
<keyword evidence="3" id="KW-1003">Cell membrane</keyword>
<dbReference type="InterPro" id="IPR004700">
    <property type="entry name" value="PTS_IIC_man"/>
</dbReference>
<protein>
    <recommendedName>
        <fullName evidence="12">PTS sugar transporter subunit IIC</fullName>
    </recommendedName>
</protein>
<evidence type="ECO:0000256" key="4">
    <source>
        <dbReference type="ARBA" id="ARBA00022597"/>
    </source>
</evidence>
<keyword evidence="6 9" id="KW-0812">Transmembrane</keyword>
<accession>A0ABM8HXN7</accession>
<proteinExistence type="predicted"/>
<keyword evidence="7 9" id="KW-1133">Transmembrane helix</keyword>
<dbReference type="Pfam" id="PF03609">
    <property type="entry name" value="EII-Sor"/>
    <property type="match status" value="1"/>
</dbReference>
<keyword evidence="2" id="KW-0813">Transport</keyword>
<dbReference type="Proteomes" id="UP001319827">
    <property type="component" value="Chromosome"/>
</dbReference>
<name>A0ABM8HXN7_9BACT</name>
<feature type="transmembrane region" description="Helical" evidence="9">
    <location>
        <begin position="80"/>
        <end position="109"/>
    </location>
</feature>
<feature type="transmembrane region" description="Helical" evidence="9">
    <location>
        <begin position="189"/>
        <end position="206"/>
    </location>
</feature>
<keyword evidence="11" id="KW-1185">Reference proteome</keyword>
<feature type="transmembrane region" description="Helical" evidence="9">
    <location>
        <begin position="213"/>
        <end position="229"/>
    </location>
</feature>
<reference evidence="10 11" key="1">
    <citation type="journal article" date="2016" name="C (Basel)">
        <title>Selective Growth of and Electricity Production by Marine Exoelectrogenic Bacteria in Self-Aggregated Hydrogel of Microbially Reduced Graphene Oxide.</title>
        <authorList>
            <person name="Yoshida N."/>
            <person name="Goto Y."/>
            <person name="Miyata Y."/>
        </authorList>
    </citation>
    <scope>NUCLEOTIDE SEQUENCE [LARGE SCALE GENOMIC DNA]</scope>
    <source>
        <strain evidence="10 11">NIT-T3</strain>
    </source>
</reference>
<evidence type="ECO:0000256" key="6">
    <source>
        <dbReference type="ARBA" id="ARBA00022692"/>
    </source>
</evidence>
<gene>
    <name evidence="10" type="ORF">DESUT3_25500</name>
</gene>
<keyword evidence="4" id="KW-0762">Sugar transport</keyword>
<reference evidence="10 11" key="2">
    <citation type="journal article" date="2021" name="Int. J. Syst. Evol. Microbiol.">
        <title>Isolation and Polyphasic Characterization of Desulfuromonas versatilis sp. Nov., an Electrogenic Bacteria Capable of Versatile Metabolism Isolated from a Graphene Oxide-Reducing Enrichment Culture.</title>
        <authorList>
            <person name="Xie L."/>
            <person name="Yoshida N."/>
            <person name="Ishii S."/>
            <person name="Meng L."/>
        </authorList>
    </citation>
    <scope>NUCLEOTIDE SEQUENCE [LARGE SCALE GENOMIC DNA]</scope>
    <source>
        <strain evidence="10 11">NIT-T3</strain>
    </source>
</reference>
<evidence type="ECO:0000313" key="10">
    <source>
        <dbReference type="EMBL" id="BCR05481.1"/>
    </source>
</evidence>